<dbReference type="Proteomes" id="UP000267342">
    <property type="component" value="Chromosome"/>
</dbReference>
<dbReference type="KEGG" id="zpl:ZBT109_1249"/>
<evidence type="ECO:0000256" key="1">
    <source>
        <dbReference type="SAM" id="MobiDB-lite"/>
    </source>
</evidence>
<organism evidence="2 3">
    <name type="scientific">Zymobacter palmae</name>
    <dbReference type="NCBI Taxonomy" id="33074"/>
    <lineage>
        <taxon>Bacteria</taxon>
        <taxon>Pseudomonadati</taxon>
        <taxon>Pseudomonadota</taxon>
        <taxon>Gammaproteobacteria</taxon>
        <taxon>Oceanospirillales</taxon>
        <taxon>Halomonadaceae</taxon>
        <taxon>Zymobacter group</taxon>
        <taxon>Zymobacter</taxon>
    </lineage>
</organism>
<dbReference type="AlphaFoldDB" id="A0A348HEF7"/>
<evidence type="ECO:0000313" key="2">
    <source>
        <dbReference type="EMBL" id="BBG30009.1"/>
    </source>
</evidence>
<gene>
    <name evidence="2" type="ORF">ZBT109_1249</name>
</gene>
<sequence>MLICPGSDRRRPLCAKEPCHGSQPDRIHAGSNTAYPHARTRYSIGIENGCRRRTTASNAGCAGHQCRMLSMGSRHCTRAWRTTGGLNHPIHPVQAVWRRLPLLARPAYAAASTHSLCIQRQRRHPQELAHWLGNERLIEQCPQPQSGHFLRLVSAAVHPRTAFICWLDTHLGDAAHWHQPDVVHAADPRHSSPDTATASCQRHQMARSRHGRSVPLLCCSSGIRTALASNPVMHAGSVALPAFQRTDHPAHSALQFTPFITARFKSRQCVIRPGVFCYRRLYLRRIPAGQRHRAYKHGPPPYREEQALHDNDNTRRRPDR</sequence>
<reference evidence="2 3" key="1">
    <citation type="submission" date="2018-09" db="EMBL/GenBank/DDBJ databases">
        <title>Zymobacter palmae IAM14233 (=T109) whole genome analysis.</title>
        <authorList>
            <person name="Yanase H."/>
        </authorList>
    </citation>
    <scope>NUCLEOTIDE SEQUENCE [LARGE SCALE GENOMIC DNA]</scope>
    <source>
        <strain evidence="2 3">IAM14233</strain>
    </source>
</reference>
<feature type="compositionally biased region" description="Basic and acidic residues" evidence="1">
    <location>
        <begin position="302"/>
        <end position="320"/>
    </location>
</feature>
<feature type="region of interest" description="Disordered" evidence="1">
    <location>
        <begin position="291"/>
        <end position="320"/>
    </location>
</feature>
<name>A0A348HEF7_9GAMM</name>
<proteinExistence type="predicted"/>
<dbReference type="EMBL" id="AP018933">
    <property type="protein sequence ID" value="BBG30009.1"/>
    <property type="molecule type" value="Genomic_DNA"/>
</dbReference>
<keyword evidence="3" id="KW-1185">Reference proteome</keyword>
<evidence type="ECO:0000313" key="3">
    <source>
        <dbReference type="Proteomes" id="UP000267342"/>
    </source>
</evidence>
<accession>A0A348HEF7</accession>
<protein>
    <submittedName>
        <fullName evidence="2">Carbamoylphosphate synthase small subunit</fullName>
    </submittedName>
</protein>